<feature type="region of interest" description="Disordered" evidence="3">
    <location>
        <begin position="60"/>
        <end position="83"/>
    </location>
</feature>
<sequence length="83" mass="9245">MSLVPVRDLRNHTAEIIERARNGEEVTITVNGVPAATLVPVRPPTRLFLTKQEFLALRPGKPVTEAHPHDLWDDTTDDLGPIQ</sequence>
<dbReference type="InterPro" id="IPR036165">
    <property type="entry name" value="YefM-like_sf"/>
</dbReference>
<evidence type="ECO:0000256" key="2">
    <source>
        <dbReference type="RuleBase" id="RU362080"/>
    </source>
</evidence>
<proteinExistence type="inferred from homology"/>
<dbReference type="EMBL" id="SOFM01000043">
    <property type="protein sequence ID" value="TFC01216.1"/>
    <property type="molecule type" value="Genomic_DNA"/>
</dbReference>
<comment type="caution">
    <text evidence="4">The sequence shown here is derived from an EMBL/GenBank/DDBJ whole genome shotgun (WGS) entry which is preliminary data.</text>
</comment>
<comment type="function">
    <text evidence="2">Antitoxin component of a type II toxin-antitoxin (TA) system.</text>
</comment>
<dbReference type="GO" id="GO:0097351">
    <property type="term" value="F:toxin sequestering activity"/>
    <property type="evidence" value="ECO:0007669"/>
    <property type="project" value="TreeGrafter"/>
</dbReference>
<evidence type="ECO:0000256" key="3">
    <source>
        <dbReference type="SAM" id="MobiDB-lite"/>
    </source>
</evidence>
<dbReference type="Pfam" id="PF02604">
    <property type="entry name" value="PhdYeFM_antitox"/>
    <property type="match status" value="1"/>
</dbReference>
<dbReference type="Gene3D" id="3.40.1620.10">
    <property type="entry name" value="YefM-like domain"/>
    <property type="match status" value="1"/>
</dbReference>
<gene>
    <name evidence="4" type="ORF">E3O32_13725</name>
</gene>
<comment type="similarity">
    <text evidence="1 2">Belongs to the phD/YefM antitoxin family.</text>
</comment>
<dbReference type="InterPro" id="IPR051416">
    <property type="entry name" value="phD-YefM_TA_antitoxins"/>
</dbReference>
<dbReference type="AlphaFoldDB" id="A0A4R8W6E2"/>
<evidence type="ECO:0000256" key="1">
    <source>
        <dbReference type="ARBA" id="ARBA00009981"/>
    </source>
</evidence>
<evidence type="ECO:0000313" key="4">
    <source>
        <dbReference type="EMBL" id="TFC01216.1"/>
    </source>
</evidence>
<dbReference type="PANTHER" id="PTHR35377">
    <property type="entry name" value="ANTITOXIN VAPB49-RELATED-RELATED"/>
    <property type="match status" value="1"/>
</dbReference>
<organism evidence="4 5">
    <name type="scientific">Cryobacterium mannosilyticum</name>
    <dbReference type="NCBI Taxonomy" id="1259190"/>
    <lineage>
        <taxon>Bacteria</taxon>
        <taxon>Bacillati</taxon>
        <taxon>Actinomycetota</taxon>
        <taxon>Actinomycetes</taxon>
        <taxon>Micrococcales</taxon>
        <taxon>Microbacteriaceae</taxon>
        <taxon>Cryobacterium</taxon>
    </lineage>
</organism>
<accession>A0A4R8W6E2</accession>
<dbReference type="Proteomes" id="UP000297643">
    <property type="component" value="Unassembled WGS sequence"/>
</dbReference>
<dbReference type="InterPro" id="IPR006442">
    <property type="entry name" value="Antitoxin_Phd/YefM"/>
</dbReference>
<name>A0A4R8W6E2_9MICO</name>
<dbReference type="RefSeq" id="WP_134510380.1">
    <property type="nucleotide sequence ID" value="NZ_SOFM01000043.1"/>
</dbReference>
<protein>
    <recommendedName>
        <fullName evidence="2">Antitoxin</fullName>
    </recommendedName>
</protein>
<dbReference type="NCBIfam" id="TIGR01552">
    <property type="entry name" value="phd_fam"/>
    <property type="match status" value="1"/>
</dbReference>
<keyword evidence="5" id="KW-1185">Reference proteome</keyword>
<dbReference type="SUPFAM" id="SSF143120">
    <property type="entry name" value="YefM-like"/>
    <property type="match status" value="1"/>
</dbReference>
<reference evidence="4 5" key="1">
    <citation type="submission" date="2019-03" db="EMBL/GenBank/DDBJ databases">
        <title>Genomics of glacier-inhabiting Cryobacterium strains.</title>
        <authorList>
            <person name="Liu Q."/>
            <person name="Xin Y.-H."/>
        </authorList>
    </citation>
    <scope>NUCLEOTIDE SEQUENCE [LARGE SCALE GENOMIC DNA]</scope>
    <source>
        <strain evidence="4 5">RHLT2-21</strain>
    </source>
</reference>
<evidence type="ECO:0000313" key="5">
    <source>
        <dbReference type="Proteomes" id="UP000297643"/>
    </source>
</evidence>
<dbReference type="PANTHER" id="PTHR35377:SF5">
    <property type="entry name" value="ANTITOXIN VAPB46"/>
    <property type="match status" value="1"/>
</dbReference>